<evidence type="ECO:0000313" key="3">
    <source>
        <dbReference type="Proteomes" id="UP000230750"/>
    </source>
</evidence>
<feature type="compositionally biased region" description="Basic and acidic residues" evidence="1">
    <location>
        <begin position="95"/>
        <end position="104"/>
    </location>
</feature>
<organism evidence="2 3">
    <name type="scientific">Stichopus japonicus</name>
    <name type="common">Sea cucumber</name>
    <dbReference type="NCBI Taxonomy" id="307972"/>
    <lineage>
        <taxon>Eukaryota</taxon>
        <taxon>Metazoa</taxon>
        <taxon>Echinodermata</taxon>
        <taxon>Eleutherozoa</taxon>
        <taxon>Echinozoa</taxon>
        <taxon>Holothuroidea</taxon>
        <taxon>Aspidochirotacea</taxon>
        <taxon>Aspidochirotida</taxon>
        <taxon>Stichopodidae</taxon>
        <taxon>Apostichopus</taxon>
    </lineage>
</organism>
<reference evidence="2 3" key="1">
    <citation type="journal article" date="2017" name="PLoS Biol.">
        <title>The sea cucumber genome provides insights into morphological evolution and visceral regeneration.</title>
        <authorList>
            <person name="Zhang X."/>
            <person name="Sun L."/>
            <person name="Yuan J."/>
            <person name="Sun Y."/>
            <person name="Gao Y."/>
            <person name="Zhang L."/>
            <person name="Li S."/>
            <person name="Dai H."/>
            <person name="Hamel J.F."/>
            <person name="Liu C."/>
            <person name="Yu Y."/>
            <person name="Liu S."/>
            <person name="Lin W."/>
            <person name="Guo K."/>
            <person name="Jin S."/>
            <person name="Xu P."/>
            <person name="Storey K.B."/>
            <person name="Huan P."/>
            <person name="Zhang T."/>
            <person name="Zhou Y."/>
            <person name="Zhang J."/>
            <person name="Lin C."/>
            <person name="Li X."/>
            <person name="Xing L."/>
            <person name="Huo D."/>
            <person name="Sun M."/>
            <person name="Wang L."/>
            <person name="Mercier A."/>
            <person name="Li F."/>
            <person name="Yang H."/>
            <person name="Xiang J."/>
        </authorList>
    </citation>
    <scope>NUCLEOTIDE SEQUENCE [LARGE SCALE GENOMIC DNA]</scope>
    <source>
        <strain evidence="2">Shaxun</strain>
        <tissue evidence="2">Muscle</tissue>
    </source>
</reference>
<feature type="region of interest" description="Disordered" evidence="1">
    <location>
        <begin position="33"/>
        <end position="56"/>
    </location>
</feature>
<feature type="region of interest" description="Disordered" evidence="1">
    <location>
        <begin position="330"/>
        <end position="351"/>
    </location>
</feature>
<feature type="compositionally biased region" description="Low complexity" evidence="1">
    <location>
        <begin position="236"/>
        <end position="247"/>
    </location>
</feature>
<protein>
    <submittedName>
        <fullName evidence="2">Uncharacterized protein</fullName>
    </submittedName>
</protein>
<keyword evidence="3" id="KW-1185">Reference proteome</keyword>
<comment type="caution">
    <text evidence="2">The sequence shown here is derived from an EMBL/GenBank/DDBJ whole genome shotgun (WGS) entry which is preliminary data.</text>
</comment>
<feature type="compositionally biased region" description="Polar residues" evidence="1">
    <location>
        <begin position="334"/>
        <end position="345"/>
    </location>
</feature>
<feature type="compositionally biased region" description="Basic and acidic residues" evidence="1">
    <location>
        <begin position="387"/>
        <end position="424"/>
    </location>
</feature>
<gene>
    <name evidence="2" type="ORF">BSL78_08529</name>
</gene>
<dbReference type="Proteomes" id="UP000230750">
    <property type="component" value="Unassembled WGS sequence"/>
</dbReference>
<evidence type="ECO:0000313" key="2">
    <source>
        <dbReference type="EMBL" id="PIK54556.1"/>
    </source>
</evidence>
<feature type="region of interest" description="Disordered" evidence="1">
    <location>
        <begin position="373"/>
        <end position="429"/>
    </location>
</feature>
<dbReference type="AlphaFoldDB" id="A0A2G8L2R5"/>
<feature type="compositionally biased region" description="Basic and acidic residues" evidence="1">
    <location>
        <begin position="262"/>
        <end position="273"/>
    </location>
</feature>
<dbReference type="EMBL" id="MRZV01000244">
    <property type="protein sequence ID" value="PIK54556.1"/>
    <property type="molecule type" value="Genomic_DNA"/>
</dbReference>
<accession>A0A2G8L2R5</accession>
<sequence length="443" mass="49287">MKEKLTSRRGSVKRRSGVKGLDEEVKKYDSELGVPTDGIETKSEDSGFYQNLGDETTVLPIPQRIELPPHRGEEEFSDGEEVFDVRQSAALTQRGESRQVRKVSDVSTGIPARTFTNQAKSRRKYKSQPPPPPPSGSSLSDHNEDIHPARRRRSRFNKSSSFQDFNSSADTDPSPSNLPDPLPVPKRHARLEQSLSMDTEMPDLTAGKLGSQSPTMGSVDSKLGQKRKHTHKAPVLDLSDPLLSSSPESRGGDQLPRSSSPPEKKRNKVETKSSGDGGAKKIPSTDMMTMYENIQANLSEDFLSKLEAWDKRSKRRDLVNFNLMLTDREDVQDMTKQSSVESVSSEPGAIPTNEQAAELLQGLSEEFSKKLATWDKKKKGTVGPSPKGDRKQKSSGKEKKDKTKKDEKAKNEETASQKKVEGEKLVASSRRVVWSRTRKAWLN</sequence>
<feature type="region of interest" description="Disordered" evidence="1">
    <location>
        <begin position="90"/>
        <end position="286"/>
    </location>
</feature>
<proteinExistence type="predicted"/>
<evidence type="ECO:0000256" key="1">
    <source>
        <dbReference type="SAM" id="MobiDB-lite"/>
    </source>
</evidence>
<feature type="region of interest" description="Disordered" evidence="1">
    <location>
        <begin position="1"/>
        <end position="21"/>
    </location>
</feature>
<name>A0A2G8L2R5_STIJA</name>